<dbReference type="PIRSF" id="PIRSF015921">
    <property type="entry name" value="FA_sphinglp_des"/>
    <property type="match status" value="1"/>
</dbReference>
<protein>
    <submittedName>
        <fullName evidence="4">Fatty acid desaturase family protein</fullName>
    </submittedName>
</protein>
<dbReference type="PANTHER" id="PTHR19353:SF19">
    <property type="entry name" value="DELTA(5) FATTY ACID DESATURASE C-RELATED"/>
    <property type="match status" value="1"/>
</dbReference>
<gene>
    <name evidence="4" type="ORF">ACFPJ4_07355</name>
</gene>
<evidence type="ECO:0000313" key="4">
    <source>
        <dbReference type="EMBL" id="MFC5502054.1"/>
    </source>
</evidence>
<evidence type="ECO:0000256" key="2">
    <source>
        <dbReference type="SAM" id="Phobius"/>
    </source>
</evidence>
<feature type="domain" description="Fatty acid desaturase" evidence="3">
    <location>
        <begin position="86"/>
        <end position="344"/>
    </location>
</feature>
<feature type="region of interest" description="Disordered" evidence="1">
    <location>
        <begin position="1"/>
        <end position="38"/>
    </location>
</feature>
<name>A0ABW0NQL2_9MICO</name>
<dbReference type="Pfam" id="PF00487">
    <property type="entry name" value="FA_desaturase"/>
    <property type="match status" value="1"/>
</dbReference>
<reference evidence="5" key="1">
    <citation type="journal article" date="2019" name="Int. J. Syst. Evol. Microbiol.">
        <title>The Global Catalogue of Microorganisms (GCM) 10K type strain sequencing project: providing services to taxonomists for standard genome sequencing and annotation.</title>
        <authorList>
            <consortium name="The Broad Institute Genomics Platform"/>
            <consortium name="The Broad Institute Genome Sequencing Center for Infectious Disease"/>
            <person name="Wu L."/>
            <person name="Ma J."/>
        </authorList>
    </citation>
    <scope>NUCLEOTIDE SEQUENCE [LARGE SCALE GENOMIC DNA]</scope>
    <source>
        <strain evidence="5">CGMCC 4.6997</strain>
    </source>
</reference>
<organism evidence="4 5">
    <name type="scientific">Lysinimonas soli</name>
    <dbReference type="NCBI Taxonomy" id="1074233"/>
    <lineage>
        <taxon>Bacteria</taxon>
        <taxon>Bacillati</taxon>
        <taxon>Actinomycetota</taxon>
        <taxon>Actinomycetes</taxon>
        <taxon>Micrococcales</taxon>
        <taxon>Microbacteriaceae</taxon>
        <taxon>Lysinimonas</taxon>
    </lineage>
</organism>
<evidence type="ECO:0000256" key="1">
    <source>
        <dbReference type="SAM" id="MobiDB-lite"/>
    </source>
</evidence>
<keyword evidence="2" id="KW-0472">Membrane</keyword>
<keyword evidence="2" id="KW-1133">Transmembrane helix</keyword>
<accession>A0ABW0NQL2</accession>
<dbReference type="EMBL" id="JBHSMG010000001">
    <property type="protein sequence ID" value="MFC5502054.1"/>
    <property type="molecule type" value="Genomic_DNA"/>
</dbReference>
<feature type="transmembrane region" description="Helical" evidence="2">
    <location>
        <begin position="61"/>
        <end position="83"/>
    </location>
</feature>
<dbReference type="InterPro" id="IPR012171">
    <property type="entry name" value="Fatty_acid_desaturase"/>
</dbReference>
<dbReference type="Proteomes" id="UP001596039">
    <property type="component" value="Unassembled WGS sequence"/>
</dbReference>
<dbReference type="PANTHER" id="PTHR19353">
    <property type="entry name" value="FATTY ACID DESATURASE 2"/>
    <property type="match status" value="1"/>
</dbReference>
<dbReference type="RefSeq" id="WP_386739712.1">
    <property type="nucleotide sequence ID" value="NZ_JBHSMG010000001.1"/>
</dbReference>
<keyword evidence="2" id="KW-0812">Transmembrane</keyword>
<feature type="compositionally biased region" description="Polar residues" evidence="1">
    <location>
        <begin position="1"/>
        <end position="21"/>
    </location>
</feature>
<proteinExistence type="predicted"/>
<comment type="caution">
    <text evidence="4">The sequence shown here is derived from an EMBL/GenBank/DDBJ whole genome shotgun (WGS) entry which is preliminary data.</text>
</comment>
<keyword evidence="5" id="KW-1185">Reference proteome</keyword>
<evidence type="ECO:0000313" key="5">
    <source>
        <dbReference type="Proteomes" id="UP001596039"/>
    </source>
</evidence>
<dbReference type="CDD" id="cd03506">
    <property type="entry name" value="Delta6-FADS-like"/>
    <property type="match status" value="1"/>
</dbReference>
<feature type="transmembrane region" description="Helical" evidence="2">
    <location>
        <begin position="89"/>
        <end position="111"/>
    </location>
</feature>
<sequence>MVTNGTLERANPNGSGSSGVRTTRPRRVPAGDAQQRNASDYGELVSKIKGMGLMDRRPGWYVARSLILLAGYAAGFVALFSLGSSPWQLLVAAYFAVLFTQTAFLAHDGAHKQIFVSGTRNEWFSRITGNLLVGLSYGWWMNKHSRHHANPNKVDKDGDIKAGALVFTPEDAAARHGWKAALMAKQHWFFLPILTLAGIDLHINAVKAVGGGEALKARWVEATLLVIRLVGFPLLVMLAAGPLMGLAFMGVQLALFGVYMGGSFAPNHKGMAIIPKDMSIDFLRRQTLTSRNISGGPLVWTGMGGLNFQIEHHLFPSMPSVNLSRARPVVKAFCEERGVRYTETTLVDSYRIVLRYLQKVGLKYADPFDCPLAVQFR</sequence>
<feature type="transmembrane region" description="Helical" evidence="2">
    <location>
        <begin position="222"/>
        <end position="240"/>
    </location>
</feature>
<dbReference type="InterPro" id="IPR005804">
    <property type="entry name" value="FA_desaturase_dom"/>
</dbReference>
<evidence type="ECO:0000259" key="3">
    <source>
        <dbReference type="Pfam" id="PF00487"/>
    </source>
</evidence>